<dbReference type="GO" id="GO:0016491">
    <property type="term" value="F:oxidoreductase activity"/>
    <property type="evidence" value="ECO:0007669"/>
    <property type="project" value="UniProtKB-KW"/>
</dbReference>
<keyword evidence="4" id="KW-1185">Reference proteome</keyword>
<keyword evidence="1" id="KW-0560">Oxidoreductase</keyword>
<comment type="caution">
    <text evidence="3">The sequence shown here is derived from an EMBL/GenBank/DDBJ whole genome shotgun (WGS) entry which is preliminary data.</text>
</comment>
<dbReference type="PANTHER" id="PTHR47534:SF3">
    <property type="entry name" value="ALCOHOL DEHYDROGENASE-LIKE C-TERMINAL DOMAIN-CONTAINING PROTEIN"/>
    <property type="match status" value="1"/>
</dbReference>
<dbReference type="InterPro" id="IPR036291">
    <property type="entry name" value="NAD(P)-bd_dom_sf"/>
</dbReference>
<dbReference type="AlphaFoldDB" id="A0A161LY22"/>
<dbReference type="Proteomes" id="UP000077701">
    <property type="component" value="Unassembled WGS sequence"/>
</dbReference>
<protein>
    <submittedName>
        <fullName evidence="3">Short-chain dehydrogenase</fullName>
    </submittedName>
</protein>
<accession>A0A161LY22</accession>
<proteinExistence type="predicted"/>
<evidence type="ECO:0000313" key="4">
    <source>
        <dbReference type="Proteomes" id="UP000077701"/>
    </source>
</evidence>
<dbReference type="InterPro" id="IPR002347">
    <property type="entry name" value="SDR_fam"/>
</dbReference>
<evidence type="ECO:0000256" key="2">
    <source>
        <dbReference type="SAM" id="MobiDB-lite"/>
    </source>
</evidence>
<dbReference type="Gene3D" id="3.40.50.720">
    <property type="entry name" value="NAD(P)-binding Rossmann-like Domain"/>
    <property type="match status" value="1"/>
</dbReference>
<name>A0A161LY22_9ACTN</name>
<dbReference type="PANTHER" id="PTHR47534">
    <property type="entry name" value="YALI0E05731P"/>
    <property type="match status" value="1"/>
</dbReference>
<dbReference type="RefSeq" id="WP_068903023.1">
    <property type="nucleotide sequence ID" value="NZ_BDCX01000018.1"/>
</dbReference>
<evidence type="ECO:0000313" key="3">
    <source>
        <dbReference type="EMBL" id="GAT70609.1"/>
    </source>
</evidence>
<reference evidence="3 4" key="1">
    <citation type="journal article" date="2016" name="Genome Announc.">
        <title>Draft Genome Sequence of Planomonospora sphaerica JCM9374, a Rare Actinomycete.</title>
        <authorList>
            <person name="Dohra H."/>
            <person name="Suzuki T."/>
            <person name="Inoue Y."/>
            <person name="Kodani S."/>
        </authorList>
    </citation>
    <scope>NUCLEOTIDE SEQUENCE [LARGE SCALE GENOMIC DNA]</scope>
    <source>
        <strain evidence="3 4">JCM 9374</strain>
    </source>
</reference>
<dbReference type="EMBL" id="BDCX01000018">
    <property type="protein sequence ID" value="GAT70609.1"/>
    <property type="molecule type" value="Genomic_DNA"/>
</dbReference>
<dbReference type="Pfam" id="PF00106">
    <property type="entry name" value="adh_short"/>
    <property type="match status" value="1"/>
</dbReference>
<gene>
    <name evidence="3" type="ORF">PS9374_06295</name>
</gene>
<evidence type="ECO:0000256" key="1">
    <source>
        <dbReference type="ARBA" id="ARBA00023002"/>
    </source>
</evidence>
<dbReference type="InterPro" id="IPR052228">
    <property type="entry name" value="Sec_Metab_Biosynth_Oxidored"/>
</dbReference>
<dbReference type="OrthoDB" id="2860165at2"/>
<organism evidence="3 4">
    <name type="scientific">Planomonospora sphaerica</name>
    <dbReference type="NCBI Taxonomy" id="161355"/>
    <lineage>
        <taxon>Bacteria</taxon>
        <taxon>Bacillati</taxon>
        <taxon>Actinomycetota</taxon>
        <taxon>Actinomycetes</taxon>
        <taxon>Streptosporangiales</taxon>
        <taxon>Streptosporangiaceae</taxon>
        <taxon>Planomonospora</taxon>
    </lineage>
</organism>
<feature type="region of interest" description="Disordered" evidence="2">
    <location>
        <begin position="274"/>
        <end position="296"/>
    </location>
</feature>
<reference evidence="4" key="2">
    <citation type="submission" date="2016-04" db="EMBL/GenBank/DDBJ databases">
        <title>Planomonospora sphaerica JCM9374 whole genome shotgun sequence.</title>
        <authorList>
            <person name="Suzuki T."/>
            <person name="Dohra H."/>
            <person name="Kodani S."/>
        </authorList>
    </citation>
    <scope>NUCLEOTIDE SEQUENCE [LARGE SCALE GENOMIC DNA]</scope>
    <source>
        <strain evidence="4">JCM 9374</strain>
    </source>
</reference>
<dbReference type="STRING" id="161355.PS9374_06295"/>
<sequence length="296" mass="31716">MRTIVITGGTDGIGRALALRRLRGGDRVVALGSGPVKGERFLEEARRLGAGDRAVFRRADLASAAVSRAVAAELAQAYPVVDALVLGAYRHHPDRVETAEGFERTFALYVLSRHLLAEGLRGSLERADSPVVLSLCGVGTRAGRIDWDDLQQARGSYRSLRATMQGARANDLLGVSFAERHAGGRTRYVLYNPGFVATGMAEPLRQPARGLVRAMARLFARSADETARQVAEVLDHPPAAPLSGFFRGGPVDLGRPGFDREAAARLHGALQDMLGETVRSDRPGGGGAGRREDRTD</sequence>
<dbReference type="SUPFAM" id="SSF51735">
    <property type="entry name" value="NAD(P)-binding Rossmann-fold domains"/>
    <property type="match status" value="1"/>
</dbReference>